<name>A0A8H7AAR0_9EURO</name>
<dbReference type="Gene3D" id="3.30.200.20">
    <property type="entry name" value="Phosphorylase Kinase, domain 1"/>
    <property type="match status" value="1"/>
</dbReference>
<keyword evidence="5" id="KW-0418">Kinase</keyword>
<keyword evidence="2" id="KW-0723">Serine/threonine-protein kinase</keyword>
<feature type="compositionally biased region" description="Polar residues" evidence="10">
    <location>
        <begin position="191"/>
        <end position="209"/>
    </location>
</feature>
<keyword evidence="13" id="KW-1185">Reference proteome</keyword>
<keyword evidence="6 9" id="KW-0067">ATP-binding</keyword>
<comment type="caution">
    <text evidence="12">The sequence shown here is derived from an EMBL/GenBank/DDBJ whole genome shotgun (WGS) entry which is preliminary data.</text>
</comment>
<evidence type="ECO:0000259" key="11">
    <source>
        <dbReference type="PROSITE" id="PS50011"/>
    </source>
</evidence>
<evidence type="ECO:0000256" key="2">
    <source>
        <dbReference type="ARBA" id="ARBA00022527"/>
    </source>
</evidence>
<dbReference type="GO" id="GO:0001558">
    <property type="term" value="P:regulation of cell growth"/>
    <property type="evidence" value="ECO:0007669"/>
    <property type="project" value="UniProtKB-ARBA"/>
</dbReference>
<dbReference type="FunFam" id="3.30.200.20:FF:000206">
    <property type="entry name" value="Serine/threonine-protein kinase Ssp1"/>
    <property type="match status" value="1"/>
</dbReference>
<comment type="catalytic activity">
    <reaction evidence="8">
        <text>L-seryl-[protein] + ATP = O-phospho-L-seryl-[protein] + ADP + H(+)</text>
        <dbReference type="Rhea" id="RHEA:17989"/>
        <dbReference type="Rhea" id="RHEA-COMP:9863"/>
        <dbReference type="Rhea" id="RHEA-COMP:11604"/>
        <dbReference type="ChEBI" id="CHEBI:15378"/>
        <dbReference type="ChEBI" id="CHEBI:29999"/>
        <dbReference type="ChEBI" id="CHEBI:30616"/>
        <dbReference type="ChEBI" id="CHEBI:83421"/>
        <dbReference type="ChEBI" id="CHEBI:456216"/>
        <dbReference type="EC" id="2.7.11.1"/>
    </reaction>
</comment>
<dbReference type="EMBL" id="JAACFV010000102">
    <property type="protein sequence ID" value="KAF7505710.1"/>
    <property type="molecule type" value="Genomic_DNA"/>
</dbReference>
<dbReference type="InterPro" id="IPR017441">
    <property type="entry name" value="Protein_kinase_ATP_BS"/>
</dbReference>
<dbReference type="GO" id="GO:0005524">
    <property type="term" value="F:ATP binding"/>
    <property type="evidence" value="ECO:0007669"/>
    <property type="project" value="UniProtKB-UniRule"/>
</dbReference>
<dbReference type="OrthoDB" id="68483at2759"/>
<dbReference type="PROSITE" id="PS50011">
    <property type="entry name" value="PROTEIN_KINASE_DOM"/>
    <property type="match status" value="1"/>
</dbReference>
<dbReference type="InterPro" id="IPR011009">
    <property type="entry name" value="Kinase-like_dom_sf"/>
</dbReference>
<feature type="compositionally biased region" description="Polar residues" evidence="10">
    <location>
        <begin position="941"/>
        <end position="950"/>
    </location>
</feature>
<dbReference type="GO" id="GO:0007165">
    <property type="term" value="P:signal transduction"/>
    <property type="evidence" value="ECO:0007669"/>
    <property type="project" value="TreeGrafter"/>
</dbReference>
<keyword evidence="3" id="KW-0808">Transferase</keyword>
<organism evidence="12 13">
    <name type="scientific">Endocarpon pusillum</name>
    <dbReference type="NCBI Taxonomy" id="364733"/>
    <lineage>
        <taxon>Eukaryota</taxon>
        <taxon>Fungi</taxon>
        <taxon>Dikarya</taxon>
        <taxon>Ascomycota</taxon>
        <taxon>Pezizomycotina</taxon>
        <taxon>Eurotiomycetes</taxon>
        <taxon>Chaetothyriomycetidae</taxon>
        <taxon>Verrucariales</taxon>
        <taxon>Verrucariaceae</taxon>
        <taxon>Endocarpon</taxon>
    </lineage>
</organism>
<feature type="binding site" evidence="9">
    <location>
        <position position="320"/>
    </location>
    <ligand>
        <name>ATP</name>
        <dbReference type="ChEBI" id="CHEBI:30616"/>
    </ligand>
</feature>
<feature type="region of interest" description="Disordered" evidence="10">
    <location>
        <begin position="510"/>
        <end position="529"/>
    </location>
</feature>
<dbReference type="SMART" id="SM00220">
    <property type="entry name" value="S_TKc"/>
    <property type="match status" value="1"/>
</dbReference>
<feature type="compositionally biased region" description="Low complexity" evidence="10">
    <location>
        <begin position="829"/>
        <end position="853"/>
    </location>
</feature>
<dbReference type="PROSITE" id="PS00107">
    <property type="entry name" value="PROTEIN_KINASE_ATP"/>
    <property type="match status" value="1"/>
</dbReference>
<feature type="region of interest" description="Disordered" evidence="10">
    <location>
        <begin position="992"/>
        <end position="1127"/>
    </location>
</feature>
<accession>A0A8H7AAR0</accession>
<dbReference type="PANTHER" id="PTHR43895:SF152">
    <property type="entry name" value="SERINE_THREONINE-PROTEIN KINASE TOS3"/>
    <property type="match status" value="1"/>
</dbReference>
<evidence type="ECO:0000256" key="7">
    <source>
        <dbReference type="ARBA" id="ARBA00047899"/>
    </source>
</evidence>
<dbReference type="CDD" id="cd14008">
    <property type="entry name" value="STKc_LKB1_CaMKK"/>
    <property type="match status" value="1"/>
</dbReference>
<keyword evidence="4 9" id="KW-0547">Nucleotide-binding</keyword>
<sequence length="1267" mass="137906">MASTAEEDPTVSRGDNESELTSQSSMQTPATDATSIRTALHVGATSSPAFSSPPSSDPSPTAVRYRPKTPCGSTSVGDGYFAGHSRFRSPHLVTSGQPTSVPSSAQTSSASLNALGEEADTLGAYYGHNIGRARSAQGSRSRSRQRGDSMHSKSPSLSYIDPPRIADDLPTYPDQSFAALHSQRPVPPLRTRSSNPSQHSLFTSFSASPWSGRDRANSVQGAKTAGNTPVSSPGLFSLRGPQPANSATMVEIAGSEASPRLHPSHLLTPKETHIAEIEHDMFTGNKLINSYEVLTEIGRGEHGKVKLGQNLENGTRVAVKIVPRFSSKRRLGKLGAPEDRVKKEVAILKKARHPNVVSLLEVIDDPNKKKVYIVLEYVEHGEIRWRKKGLREIIIINNRRIEFERQGRKETSETFDQDMLIMRGARMHRQRVLDRARAVGQNPVPYWSLEYGPEEDDDAESPTINRVASTTTHSSGGAGKISNDAPSVPSDHGEQDQWSQYAQLRRESLANTSTISHQSSEHWDDDDDEHSYVPTLTLAEAKSAFRDTLLGLEFLHFQGIIHRDIKPANLLVTSDGHVKISDFGVSYLGKPLRDDEFDKLSDKLSEQEAKEMDDPIALARTVGTPAFFAPELVYWETSIFEGGKAPTITGAIDMWALGVTLYCMIYGRIPFLADSEYSLIQKITQEEVFLPMQRLKPVELGPDSRASSQVHMGQVSHGAKRADYELIYEEVPETLRELIRLLLIKDPAHRISIENAKKHPWVVEGIENPGRWIGDTDPKRHGKEKIVVSEMDVSHAVVKKTVLERALDGVKGIAGSLMTRARESRRRATSVATSASASAESIASHSGSSGSTVGKDKNSKFGRRASVRGDEFATVLKASREGEHHPLSQSQVVSPAHEDNRSYFDHNTSSQGVKALSAGCSPLSETEKTSRPHGPDRMLSALSTADSTKTIRAPQPKAGRSSLLDTGHQELQTPDIFETTATSIGHIFSGAGKRLSGMRSRERQPLDSSRSSSADGRSPESTGHSEPSIAVSNATASGKVTTPEALRADTNPLQEMPAQTRPLSPQPRRVSLFQPPSSSAEAFERAQEVNQRRLKLDTDIDAERAASRLERRRPDIDCPPSPDDETHHLHVLADMQDEGIGRIPLSNQPSASTIASSAAAENGGISQSTSHPSIPSVASGASSIYPEDPPPRRKGALILVDEKEAQSLMSTGQTVTAHEKPSIMHAGGTLQDVRSTSGSLEDEYSSEDECLTFGRPRKRSTTSKAKT</sequence>
<feature type="region of interest" description="Disordered" evidence="10">
    <location>
        <begin position="468"/>
        <end position="498"/>
    </location>
</feature>
<reference evidence="12" key="1">
    <citation type="submission" date="2020-02" db="EMBL/GenBank/DDBJ databases">
        <authorList>
            <person name="Palmer J.M."/>
        </authorList>
    </citation>
    <scope>NUCLEOTIDE SEQUENCE</scope>
    <source>
        <strain evidence="12">EPUS1.4</strain>
        <tissue evidence="12">Thallus</tissue>
    </source>
</reference>
<feature type="region of interest" description="Disordered" evidence="10">
    <location>
        <begin position="1"/>
        <end position="109"/>
    </location>
</feature>
<feature type="compositionally biased region" description="Low complexity" evidence="10">
    <location>
        <begin position="1150"/>
        <end position="1160"/>
    </location>
</feature>
<evidence type="ECO:0000256" key="8">
    <source>
        <dbReference type="ARBA" id="ARBA00048679"/>
    </source>
</evidence>
<dbReference type="SUPFAM" id="SSF56112">
    <property type="entry name" value="Protein kinase-like (PK-like)"/>
    <property type="match status" value="1"/>
</dbReference>
<feature type="compositionally biased region" description="Polar residues" evidence="10">
    <location>
        <begin position="217"/>
        <end position="231"/>
    </location>
</feature>
<feature type="region of interest" description="Disordered" evidence="10">
    <location>
        <begin position="1208"/>
        <end position="1267"/>
    </location>
</feature>
<dbReference type="PROSITE" id="PS00108">
    <property type="entry name" value="PROTEIN_KINASE_ST"/>
    <property type="match status" value="1"/>
</dbReference>
<feature type="compositionally biased region" description="Polar residues" evidence="10">
    <location>
        <begin position="1022"/>
        <end position="1040"/>
    </location>
</feature>
<feature type="region of interest" description="Disordered" evidence="10">
    <location>
        <begin position="1141"/>
        <end position="1193"/>
    </location>
</feature>
<evidence type="ECO:0000256" key="4">
    <source>
        <dbReference type="ARBA" id="ARBA00022741"/>
    </source>
</evidence>
<feature type="region of interest" description="Disordered" evidence="10">
    <location>
        <begin position="819"/>
        <end position="865"/>
    </location>
</feature>
<feature type="region of interest" description="Disordered" evidence="10">
    <location>
        <begin position="879"/>
        <end position="968"/>
    </location>
</feature>
<comment type="catalytic activity">
    <reaction evidence="7">
        <text>L-threonyl-[protein] + ATP = O-phospho-L-threonyl-[protein] + ADP + H(+)</text>
        <dbReference type="Rhea" id="RHEA:46608"/>
        <dbReference type="Rhea" id="RHEA-COMP:11060"/>
        <dbReference type="Rhea" id="RHEA-COMP:11605"/>
        <dbReference type="ChEBI" id="CHEBI:15378"/>
        <dbReference type="ChEBI" id="CHEBI:30013"/>
        <dbReference type="ChEBI" id="CHEBI:30616"/>
        <dbReference type="ChEBI" id="CHEBI:61977"/>
        <dbReference type="ChEBI" id="CHEBI:456216"/>
        <dbReference type="EC" id="2.7.11.1"/>
    </reaction>
</comment>
<dbReference type="InterPro" id="IPR008271">
    <property type="entry name" value="Ser/Thr_kinase_AS"/>
</dbReference>
<dbReference type="EC" id="2.7.11.1" evidence="1"/>
<feature type="region of interest" description="Disordered" evidence="10">
    <location>
        <begin position="131"/>
        <end position="172"/>
    </location>
</feature>
<dbReference type="PANTHER" id="PTHR43895">
    <property type="entry name" value="CALCIUM/CALMODULIN-DEPENDENT PROTEIN KINASE KINASE-RELATED"/>
    <property type="match status" value="1"/>
</dbReference>
<feature type="compositionally biased region" description="Low complexity" evidence="10">
    <location>
        <begin position="97"/>
        <end position="109"/>
    </location>
</feature>
<feature type="compositionally biased region" description="Acidic residues" evidence="10">
    <location>
        <begin position="1240"/>
        <end position="1250"/>
    </location>
</feature>
<dbReference type="Pfam" id="PF00069">
    <property type="entry name" value="Pkinase"/>
    <property type="match status" value="2"/>
</dbReference>
<feature type="region of interest" description="Disordered" evidence="10">
    <location>
        <begin position="184"/>
        <end position="236"/>
    </location>
</feature>
<feature type="compositionally biased region" description="Polar residues" evidence="10">
    <location>
        <begin position="1164"/>
        <end position="1173"/>
    </location>
</feature>
<dbReference type="InterPro" id="IPR000719">
    <property type="entry name" value="Prot_kinase_dom"/>
</dbReference>
<dbReference type="AlphaFoldDB" id="A0A8H7AAR0"/>
<gene>
    <name evidence="12" type="ORF">GJ744_000476</name>
</gene>
<evidence type="ECO:0000256" key="3">
    <source>
        <dbReference type="ARBA" id="ARBA00022679"/>
    </source>
</evidence>
<protein>
    <recommendedName>
        <fullName evidence="1">non-specific serine/threonine protein kinase</fullName>
        <ecNumber evidence="1">2.7.11.1</ecNumber>
    </recommendedName>
</protein>
<feature type="compositionally biased region" description="Low complexity" evidence="10">
    <location>
        <begin position="46"/>
        <end position="60"/>
    </location>
</feature>
<feature type="compositionally biased region" description="Polar residues" evidence="10">
    <location>
        <begin position="19"/>
        <end position="37"/>
    </location>
</feature>
<evidence type="ECO:0000256" key="9">
    <source>
        <dbReference type="PROSITE-ProRule" id="PRU10141"/>
    </source>
</evidence>
<dbReference type="GO" id="GO:0042149">
    <property type="term" value="P:cellular response to glucose starvation"/>
    <property type="evidence" value="ECO:0007669"/>
    <property type="project" value="UniProtKB-ARBA"/>
</dbReference>
<evidence type="ECO:0000256" key="10">
    <source>
        <dbReference type="SAM" id="MobiDB-lite"/>
    </source>
</evidence>
<dbReference type="Gene3D" id="1.10.510.10">
    <property type="entry name" value="Transferase(Phosphotransferase) domain 1"/>
    <property type="match status" value="1"/>
</dbReference>
<evidence type="ECO:0000313" key="13">
    <source>
        <dbReference type="Proteomes" id="UP000606974"/>
    </source>
</evidence>
<dbReference type="GO" id="GO:0004674">
    <property type="term" value="F:protein serine/threonine kinase activity"/>
    <property type="evidence" value="ECO:0007669"/>
    <property type="project" value="UniProtKB-KW"/>
</dbReference>
<feature type="compositionally biased region" description="Basic and acidic residues" evidence="10">
    <location>
        <begin position="1082"/>
        <end position="1116"/>
    </location>
</feature>
<feature type="compositionally biased region" description="Basic residues" evidence="10">
    <location>
        <begin position="1255"/>
        <end position="1267"/>
    </location>
</feature>
<feature type="compositionally biased region" description="Low complexity" evidence="10">
    <location>
        <begin position="1007"/>
        <end position="1021"/>
    </location>
</feature>
<evidence type="ECO:0000313" key="12">
    <source>
        <dbReference type="EMBL" id="KAF7505710.1"/>
    </source>
</evidence>
<evidence type="ECO:0000256" key="6">
    <source>
        <dbReference type="ARBA" id="ARBA00022840"/>
    </source>
</evidence>
<evidence type="ECO:0000256" key="5">
    <source>
        <dbReference type="ARBA" id="ARBA00022777"/>
    </source>
</evidence>
<feature type="domain" description="Protein kinase" evidence="11">
    <location>
        <begin position="291"/>
        <end position="762"/>
    </location>
</feature>
<feature type="compositionally biased region" description="Basic and acidic residues" evidence="10">
    <location>
        <begin position="925"/>
        <end position="936"/>
    </location>
</feature>
<dbReference type="Proteomes" id="UP000606974">
    <property type="component" value="Unassembled WGS sequence"/>
</dbReference>
<evidence type="ECO:0000256" key="1">
    <source>
        <dbReference type="ARBA" id="ARBA00012513"/>
    </source>
</evidence>
<proteinExistence type="predicted"/>